<dbReference type="eggNOG" id="COG3209">
    <property type="taxonomic scope" value="Bacteria"/>
</dbReference>
<accession>Q1ZM74</accession>
<dbReference type="Gene3D" id="2.180.10.10">
    <property type="entry name" value="RHS repeat-associated core"/>
    <property type="match status" value="1"/>
</dbReference>
<keyword evidence="1" id="KW-0472">Membrane</keyword>
<sequence length="388" mass="41553">MKPKQHPFQHSRRRFLMHTGGLSALAATGTTLPVSSALASLPSANSNVIRDNPLGFNGIRKDPATKLYPLGNGYRMYSPTLMRFNAQDSLSPFGRGGVNGYTYCFDDPINRNDPSGHFALLSLLIGAIVGAVVGAAVSAAAEGIQMAINPEHKFDWKQVGIGAALGFISGGFGAAAQGAKTSVKFGLAVGDSVVSGSAGFGLNVATGIPIKQAGINAGIGGIIGLATFMVGVGRGTLHEFEQSLGGAQKNGKRLFDKDIFYFTDKESLQKRVNIVGHGSYIKSHFTPESLFNHLSENYSINKVRKVRLIGCGLADEINGTPSFAEQFSKFFGQGTSVKSYSGTVTIRYNSPANFNVDENQFLNTFNREGFRVNIIKKGRNYKPVYFET</sequence>
<name>Q1ZM74_PHOAS</name>
<dbReference type="AlphaFoldDB" id="Q1ZM74"/>
<evidence type="ECO:0000313" key="2">
    <source>
        <dbReference type="EMBL" id="EAS63366.1"/>
    </source>
</evidence>
<feature type="transmembrane region" description="Helical" evidence="1">
    <location>
        <begin position="118"/>
        <end position="141"/>
    </location>
</feature>
<dbReference type="PROSITE" id="PS51318">
    <property type="entry name" value="TAT"/>
    <property type="match status" value="1"/>
</dbReference>
<evidence type="ECO:0000256" key="1">
    <source>
        <dbReference type="SAM" id="Phobius"/>
    </source>
</evidence>
<dbReference type="InterPro" id="IPR006311">
    <property type="entry name" value="TAT_signal"/>
</dbReference>
<dbReference type="RefSeq" id="WP_005366950.1">
    <property type="nucleotide sequence ID" value="NZ_CH902599.1"/>
</dbReference>
<keyword evidence="1" id="KW-0812">Transmembrane</keyword>
<protein>
    <submittedName>
        <fullName evidence="2">YD repeat protein</fullName>
    </submittedName>
</protein>
<reference evidence="2 3" key="1">
    <citation type="journal article" date="2009" name="Proc. Natl. Acad. Sci. U.S.A.">
        <title>The genomic basis of trophic strategy in marine bacteria.</title>
        <authorList>
            <person name="Lauro F.M."/>
            <person name="McDougald D."/>
            <person name="Thomas T."/>
            <person name="Williams T.J."/>
            <person name="Egan S."/>
            <person name="Rice S."/>
            <person name="DeMaere M.Z."/>
            <person name="Ting L."/>
            <person name="Ertan H."/>
            <person name="Johnson J."/>
            <person name="Ferriera S."/>
            <person name="Lapidus A."/>
            <person name="Anderson I."/>
            <person name="Kyrpides N."/>
            <person name="Munk A.C."/>
            <person name="Detter C."/>
            <person name="Han C.S."/>
            <person name="Brown M.V."/>
            <person name="Robb F.T."/>
            <person name="Kjelleberg S."/>
            <person name="Cavicchioli R."/>
        </authorList>
    </citation>
    <scope>NUCLEOTIDE SEQUENCE [LARGE SCALE GENOMIC DNA]</scope>
    <source>
        <strain evidence="2 3">S14</strain>
    </source>
</reference>
<dbReference type="EMBL" id="AAOJ01000008">
    <property type="protein sequence ID" value="EAS63366.1"/>
    <property type="molecule type" value="Genomic_DNA"/>
</dbReference>
<evidence type="ECO:0000313" key="3">
    <source>
        <dbReference type="Proteomes" id="UP000001603"/>
    </source>
</evidence>
<comment type="caution">
    <text evidence="2">The sequence shown here is derived from an EMBL/GenBank/DDBJ whole genome shotgun (WGS) entry which is preliminary data.</text>
</comment>
<dbReference type="InterPro" id="IPR022385">
    <property type="entry name" value="Rhs_assc_core"/>
</dbReference>
<dbReference type="OrthoDB" id="5905222at2"/>
<proteinExistence type="predicted"/>
<keyword evidence="1" id="KW-1133">Transmembrane helix</keyword>
<dbReference type="SUPFAM" id="SSF56399">
    <property type="entry name" value="ADP-ribosylation"/>
    <property type="match status" value="1"/>
</dbReference>
<dbReference type="NCBIfam" id="TIGR03696">
    <property type="entry name" value="Rhs_assc_core"/>
    <property type="match status" value="1"/>
</dbReference>
<dbReference type="HOGENOM" id="CLU_711428_0_0_6"/>
<organism evidence="2 3">
    <name type="scientific">Photobacterium angustum (strain S14 / CCUG 15956)</name>
    <name type="common">Vibrio sp. (strain S14 / CCUG 15956)</name>
    <dbReference type="NCBI Taxonomy" id="314292"/>
    <lineage>
        <taxon>Bacteria</taxon>
        <taxon>Pseudomonadati</taxon>
        <taxon>Pseudomonadota</taxon>
        <taxon>Gammaproteobacteria</taxon>
        <taxon>Vibrionales</taxon>
        <taxon>Vibrionaceae</taxon>
        <taxon>Photobacterium</taxon>
    </lineage>
</organism>
<dbReference type="Proteomes" id="UP000001603">
    <property type="component" value="Unassembled WGS sequence"/>
</dbReference>
<gene>
    <name evidence="2" type="ORF">VAS14_16332</name>
</gene>